<accession>A0A7W1XR77</accession>
<dbReference type="InterPro" id="IPR038750">
    <property type="entry name" value="YczE/YyaS-like"/>
</dbReference>
<feature type="transmembrane region" description="Helical" evidence="1">
    <location>
        <begin position="45"/>
        <end position="63"/>
    </location>
</feature>
<comment type="caution">
    <text evidence="2">The sequence shown here is derived from an EMBL/GenBank/DDBJ whole genome shotgun (WGS) entry which is preliminary data.</text>
</comment>
<gene>
    <name evidence="2" type="ORF">H2C83_05575</name>
</gene>
<feature type="transmembrane region" description="Helical" evidence="1">
    <location>
        <begin position="105"/>
        <end position="123"/>
    </location>
</feature>
<keyword evidence="1" id="KW-0812">Transmembrane</keyword>
<dbReference type="Pfam" id="PF19700">
    <property type="entry name" value="DUF6198"/>
    <property type="match status" value="1"/>
</dbReference>
<feature type="transmembrane region" description="Helical" evidence="1">
    <location>
        <begin position="169"/>
        <end position="188"/>
    </location>
</feature>
<proteinExistence type="predicted"/>
<dbReference type="Proteomes" id="UP000538292">
    <property type="component" value="Unassembled WGS sequence"/>
</dbReference>
<keyword evidence="3" id="KW-1185">Reference proteome</keyword>
<feature type="transmembrane region" description="Helical" evidence="1">
    <location>
        <begin position="75"/>
        <end position="93"/>
    </location>
</feature>
<reference evidence="2 3" key="1">
    <citation type="submission" date="2020-07" db="EMBL/GenBank/DDBJ databases">
        <title>Thermoactinomyces phylogeny.</title>
        <authorList>
            <person name="Dunlap C."/>
        </authorList>
    </citation>
    <scope>NUCLEOTIDE SEQUENCE [LARGE SCALE GENOMIC DNA]</scope>
    <source>
        <strain evidence="2 3">AMNI-1</strain>
    </source>
</reference>
<evidence type="ECO:0000313" key="2">
    <source>
        <dbReference type="EMBL" id="MBA4601798.1"/>
    </source>
</evidence>
<sequence>MSNLVRILCYPLGLMIKSFGITLMIRSRMGTDAWNSLYVGMYQQFGLTVGTWVIVFGVLIVLLNARMKRKKPDLFSLMTVLVLGLCIDFWLSILRLAPLERTEQVLLFWAGLLCTCLGISVYVQGRFGLTPCDELMYNLCHRFGLSLSASKTVTDGCALLFALLLHGPIALGTLIYTFLSGPLIQFFIPKIRRLFGKSR</sequence>
<evidence type="ECO:0000313" key="3">
    <source>
        <dbReference type="Proteomes" id="UP000538292"/>
    </source>
</evidence>
<dbReference type="AlphaFoldDB" id="A0A7W1XR77"/>
<feature type="transmembrane region" description="Helical" evidence="1">
    <location>
        <begin position="143"/>
        <end position="163"/>
    </location>
</feature>
<name>A0A7W1XR77_9BACL</name>
<dbReference type="RefSeq" id="WP_181738650.1">
    <property type="nucleotide sequence ID" value="NZ_JACEOL010000018.1"/>
</dbReference>
<organism evidence="2 3">
    <name type="scientific">Thermoactinomyces mirandus</name>
    <dbReference type="NCBI Taxonomy" id="2756294"/>
    <lineage>
        <taxon>Bacteria</taxon>
        <taxon>Bacillati</taxon>
        <taxon>Bacillota</taxon>
        <taxon>Bacilli</taxon>
        <taxon>Bacillales</taxon>
        <taxon>Thermoactinomycetaceae</taxon>
        <taxon>Thermoactinomyces</taxon>
    </lineage>
</organism>
<evidence type="ECO:0000256" key="1">
    <source>
        <dbReference type="SAM" id="Phobius"/>
    </source>
</evidence>
<keyword evidence="1" id="KW-0472">Membrane</keyword>
<keyword evidence="1" id="KW-1133">Transmembrane helix</keyword>
<feature type="transmembrane region" description="Helical" evidence="1">
    <location>
        <begin position="7"/>
        <end position="25"/>
    </location>
</feature>
<dbReference type="EMBL" id="JACEOL010000018">
    <property type="protein sequence ID" value="MBA4601798.1"/>
    <property type="molecule type" value="Genomic_DNA"/>
</dbReference>
<protein>
    <submittedName>
        <fullName evidence="2">YitT family protein</fullName>
    </submittedName>
</protein>
<dbReference type="PANTHER" id="PTHR40078">
    <property type="entry name" value="INTEGRAL MEMBRANE PROTEIN-RELATED"/>
    <property type="match status" value="1"/>
</dbReference>
<dbReference type="PANTHER" id="PTHR40078:SF1">
    <property type="entry name" value="INTEGRAL MEMBRANE PROTEIN"/>
    <property type="match status" value="1"/>
</dbReference>